<reference evidence="1 2" key="1">
    <citation type="journal article" date="2010" name="J. Bacteriol.">
        <title>Genome sequence of Lentisphaera araneosa HTCC2155T, the type species of the order Lentisphaerales in the phylum Lentisphaerae.</title>
        <authorList>
            <person name="Thrash J.C."/>
            <person name="Cho J.C."/>
            <person name="Vergin K.L."/>
            <person name="Morris R.M."/>
            <person name="Giovannoni S.J."/>
        </authorList>
    </citation>
    <scope>NUCLEOTIDE SEQUENCE [LARGE SCALE GENOMIC DNA]</scope>
    <source>
        <strain evidence="1 2">HTCC2155</strain>
    </source>
</reference>
<evidence type="ECO:0000313" key="1">
    <source>
        <dbReference type="EMBL" id="EDM24817.1"/>
    </source>
</evidence>
<protein>
    <submittedName>
        <fullName evidence="1">Uncharacterized protein</fullName>
    </submittedName>
</protein>
<evidence type="ECO:0000313" key="2">
    <source>
        <dbReference type="Proteomes" id="UP000004947"/>
    </source>
</evidence>
<dbReference type="RefSeq" id="WP_007281342.1">
    <property type="nucleotide sequence ID" value="NZ_ABCK01000047.1"/>
</dbReference>
<dbReference type="AlphaFoldDB" id="A6DU58"/>
<organism evidence="1 2">
    <name type="scientific">Lentisphaera araneosa HTCC2155</name>
    <dbReference type="NCBI Taxonomy" id="313628"/>
    <lineage>
        <taxon>Bacteria</taxon>
        <taxon>Pseudomonadati</taxon>
        <taxon>Lentisphaerota</taxon>
        <taxon>Lentisphaeria</taxon>
        <taxon>Lentisphaerales</taxon>
        <taxon>Lentisphaeraceae</taxon>
        <taxon>Lentisphaera</taxon>
    </lineage>
</organism>
<dbReference type="Proteomes" id="UP000004947">
    <property type="component" value="Unassembled WGS sequence"/>
</dbReference>
<gene>
    <name evidence="1" type="ORF">LNTAR_15367</name>
</gene>
<dbReference type="STRING" id="313628.LNTAR_15367"/>
<comment type="caution">
    <text evidence="1">The sequence shown here is derived from an EMBL/GenBank/DDBJ whole genome shotgun (WGS) entry which is preliminary data.</text>
</comment>
<proteinExistence type="predicted"/>
<dbReference type="EMBL" id="ABCK01000047">
    <property type="protein sequence ID" value="EDM24817.1"/>
    <property type="molecule type" value="Genomic_DNA"/>
</dbReference>
<accession>A6DU58</accession>
<name>A6DU58_9BACT</name>
<sequence length="191" mass="22473">MKPIILILLTLIFTSINIIADTQTKSEFSDVSIEEIKNHFDLKFKSAKYHFKFKEKLFFNYTIEYRNKIKGKVEKIDFCSDQKSEKYSFTFITSDDIQEKVVLKDIVQKTFHKMVTISYKDLVFKKGILGTTLTKSIFMDFDFLENYHVNMTNSDLLIKEGEEIIIYSQSASDDDRFIKVSIKFTKNKENS</sequence>
<keyword evidence="2" id="KW-1185">Reference proteome</keyword>